<reference evidence="1" key="1">
    <citation type="journal article" date="2020" name="Nature">
        <title>Giant virus diversity and host interactions through global metagenomics.</title>
        <authorList>
            <person name="Schulz F."/>
            <person name="Roux S."/>
            <person name="Paez-Espino D."/>
            <person name="Jungbluth S."/>
            <person name="Walsh D.A."/>
            <person name="Denef V.J."/>
            <person name="McMahon K.D."/>
            <person name="Konstantinidis K.T."/>
            <person name="Eloe-Fadrosh E.A."/>
            <person name="Kyrpides N.C."/>
            <person name="Woyke T."/>
        </authorList>
    </citation>
    <scope>NUCLEOTIDE SEQUENCE</scope>
    <source>
        <strain evidence="1">GVMAG-M-3300023179-114</strain>
    </source>
</reference>
<dbReference type="AlphaFoldDB" id="A0A6C0E286"/>
<accession>A0A6C0E286</accession>
<name>A0A6C0E286_9ZZZZ</name>
<protein>
    <submittedName>
        <fullName evidence="1">Uncharacterized protein</fullName>
    </submittedName>
</protein>
<organism evidence="1">
    <name type="scientific">viral metagenome</name>
    <dbReference type="NCBI Taxonomy" id="1070528"/>
    <lineage>
        <taxon>unclassified sequences</taxon>
        <taxon>metagenomes</taxon>
        <taxon>organismal metagenomes</taxon>
    </lineage>
</organism>
<evidence type="ECO:0000313" key="1">
    <source>
        <dbReference type="EMBL" id="QHT22710.1"/>
    </source>
</evidence>
<proteinExistence type="predicted"/>
<dbReference type="EMBL" id="MN739720">
    <property type="protein sequence ID" value="QHT22710.1"/>
    <property type="molecule type" value="Genomic_DNA"/>
</dbReference>
<sequence length="65" mass="7390">MESQSSTEIPNSDGTKKQTRLVDIVVTNQNEALQLIVTFLHLAQKRGAFTLDESSKIWECVKHFQ</sequence>